<sequence>MGALTFIDERHALGVAEMDATHREFVALAAELAAADDARFPALYAGLLEHTRAHFAAEDARMRATRFPAIGEHTNEHQRVLGELMAFGRGVQAGRLKLARAYVRESLPGWFDLHLATMDAALAAHLKRLVDVPG</sequence>
<dbReference type="EMBL" id="JACYTO010000002">
    <property type="protein sequence ID" value="MBD8503981.1"/>
    <property type="molecule type" value="Genomic_DNA"/>
</dbReference>
<dbReference type="InterPro" id="IPR012827">
    <property type="entry name" value="Hemerythrin_metal-bd"/>
</dbReference>
<feature type="domain" description="Hemerythrin-like" evidence="4">
    <location>
        <begin position="14"/>
        <end position="122"/>
    </location>
</feature>
<dbReference type="CDD" id="cd12107">
    <property type="entry name" value="Hemerythrin"/>
    <property type="match status" value="1"/>
</dbReference>
<dbReference type="RefSeq" id="WP_187718768.1">
    <property type="nucleotide sequence ID" value="NZ_JACTAH010000002.1"/>
</dbReference>
<evidence type="ECO:0000256" key="2">
    <source>
        <dbReference type="ARBA" id="ARBA00022723"/>
    </source>
</evidence>
<evidence type="ECO:0000256" key="3">
    <source>
        <dbReference type="ARBA" id="ARBA00023004"/>
    </source>
</evidence>
<accession>A0ABR9BCR9</accession>
<dbReference type="NCBIfam" id="TIGR02481">
    <property type="entry name" value="hemeryth_dom"/>
    <property type="match status" value="1"/>
</dbReference>
<comment type="similarity">
    <text evidence="1">Belongs to the hemerythrin family.</text>
</comment>
<dbReference type="Pfam" id="PF01814">
    <property type="entry name" value="Hemerythrin"/>
    <property type="match status" value="1"/>
</dbReference>
<dbReference type="Proteomes" id="UP000603602">
    <property type="component" value="Unassembled WGS sequence"/>
</dbReference>
<evidence type="ECO:0000313" key="5">
    <source>
        <dbReference type="EMBL" id="MBD8503981.1"/>
    </source>
</evidence>
<organism evidence="5 6">
    <name type="scientific">Thauera sedimentorum</name>
    <dbReference type="NCBI Taxonomy" id="2767595"/>
    <lineage>
        <taxon>Bacteria</taxon>
        <taxon>Pseudomonadati</taxon>
        <taxon>Pseudomonadota</taxon>
        <taxon>Betaproteobacteria</taxon>
        <taxon>Rhodocyclales</taxon>
        <taxon>Zoogloeaceae</taxon>
        <taxon>Thauera</taxon>
    </lineage>
</organism>
<evidence type="ECO:0000259" key="4">
    <source>
        <dbReference type="Pfam" id="PF01814"/>
    </source>
</evidence>
<dbReference type="SUPFAM" id="SSF47188">
    <property type="entry name" value="Hemerythrin-like"/>
    <property type="match status" value="1"/>
</dbReference>
<dbReference type="Gene3D" id="1.20.120.50">
    <property type="entry name" value="Hemerythrin-like"/>
    <property type="match status" value="1"/>
</dbReference>
<proteinExistence type="inferred from homology"/>
<dbReference type="InterPro" id="IPR012312">
    <property type="entry name" value="Hemerythrin-like"/>
</dbReference>
<dbReference type="InterPro" id="IPR035938">
    <property type="entry name" value="Hemerythrin-like_sf"/>
</dbReference>
<evidence type="ECO:0000313" key="6">
    <source>
        <dbReference type="Proteomes" id="UP000603602"/>
    </source>
</evidence>
<evidence type="ECO:0000256" key="1">
    <source>
        <dbReference type="ARBA" id="ARBA00010587"/>
    </source>
</evidence>
<keyword evidence="2" id="KW-0479">Metal-binding</keyword>
<name>A0ABR9BCR9_9RHOO</name>
<reference evidence="6" key="1">
    <citation type="submission" date="2023-07" db="EMBL/GenBank/DDBJ databases">
        <title>Thauera sp. CAU 1555 isolated from sand of Yaerae Beach.</title>
        <authorList>
            <person name="Kim W."/>
        </authorList>
    </citation>
    <scope>NUCLEOTIDE SEQUENCE [LARGE SCALE GENOMIC DNA]</scope>
    <source>
        <strain evidence="6">CAU 1555</strain>
    </source>
</reference>
<protein>
    <submittedName>
        <fullName evidence="5">Hemerythrin</fullName>
    </submittedName>
</protein>
<keyword evidence="3" id="KW-0408">Iron</keyword>
<gene>
    <name evidence="5" type="ORF">IFO67_13885</name>
</gene>
<comment type="caution">
    <text evidence="5">The sequence shown here is derived from an EMBL/GenBank/DDBJ whole genome shotgun (WGS) entry which is preliminary data.</text>
</comment>
<keyword evidence="6" id="KW-1185">Reference proteome</keyword>